<dbReference type="InterPro" id="IPR006910">
    <property type="entry name" value="Rad21_Rec8_N"/>
</dbReference>
<evidence type="ECO:0000313" key="11">
    <source>
        <dbReference type="EMBL" id="OAY22296.1"/>
    </source>
</evidence>
<evidence type="ECO:0000256" key="7">
    <source>
        <dbReference type="ARBA" id="ARBA00064543"/>
    </source>
</evidence>
<dbReference type="InterPro" id="IPR039781">
    <property type="entry name" value="Rad21/Rec8-like"/>
</dbReference>
<name>A0A199UCD7_MANES</name>
<dbReference type="Gramene" id="Manes.13G000048.1.v8.1">
    <property type="protein sequence ID" value="Manes.13G000048.1.v8.1.CDS"/>
    <property type="gene ID" value="Manes.13G000048.v8.1"/>
</dbReference>
<feature type="region of interest" description="Disordered" evidence="8">
    <location>
        <begin position="417"/>
        <end position="438"/>
    </location>
</feature>
<dbReference type="GO" id="GO:0008278">
    <property type="term" value="C:cohesin complex"/>
    <property type="evidence" value="ECO:0007669"/>
    <property type="project" value="InterPro"/>
</dbReference>
<dbReference type="OrthoDB" id="10071381at2759"/>
<dbReference type="GO" id="GO:0051301">
    <property type="term" value="P:cell division"/>
    <property type="evidence" value="ECO:0007669"/>
    <property type="project" value="UniProtKB-KW"/>
</dbReference>
<dbReference type="OMA" id="VQMDDAM"/>
<feature type="compositionally biased region" description="Basic residues" evidence="8">
    <location>
        <begin position="694"/>
        <end position="703"/>
    </location>
</feature>
<comment type="subcellular location">
    <subcellularLocation>
        <location evidence="1">Nucleus</location>
    </subcellularLocation>
</comment>
<evidence type="ECO:0000259" key="9">
    <source>
        <dbReference type="Pfam" id="PF04824"/>
    </source>
</evidence>
<dbReference type="InterPro" id="IPR023093">
    <property type="entry name" value="ScpA-like_C"/>
</dbReference>
<proteinExistence type="inferred from homology"/>
<accession>A0A199UCD7</accession>
<protein>
    <recommendedName>
        <fullName evidence="12">Rad21/Rec8-like protein N-terminal domain-containing protein</fullName>
    </recommendedName>
</protein>
<dbReference type="InterPro" id="IPR036390">
    <property type="entry name" value="WH_DNA-bd_sf"/>
</dbReference>
<reference evidence="11" key="1">
    <citation type="submission" date="2016-02" db="EMBL/GenBank/DDBJ databases">
        <title>WGS assembly of Manihot esculenta.</title>
        <authorList>
            <person name="Bredeson J.V."/>
            <person name="Prochnik S.E."/>
            <person name="Lyons J.B."/>
            <person name="Schmutz J."/>
            <person name="Grimwood J."/>
            <person name="Vrebalov J."/>
            <person name="Bart R.S."/>
            <person name="Amuge T."/>
            <person name="Ferguson M.E."/>
            <person name="Green R."/>
            <person name="Putnam N."/>
            <person name="Stites J."/>
            <person name="Rounsley S."/>
            <person name="Rokhsar D.S."/>
        </authorList>
    </citation>
    <scope>NUCLEOTIDE SEQUENCE [LARGE SCALE GENOMIC DNA]</scope>
    <source>
        <tissue evidence="11">Leaf</tissue>
    </source>
</reference>
<dbReference type="AlphaFoldDB" id="A0A199UCD7"/>
<dbReference type="Gene3D" id="1.10.10.580">
    <property type="entry name" value="Structural maintenance of chromosome 1. Chain E"/>
    <property type="match status" value="1"/>
</dbReference>
<keyword evidence="4" id="KW-0131">Cell cycle</keyword>
<dbReference type="STRING" id="3983.A0A199UCD7"/>
<feature type="domain" description="Rad21/Rec8-like protein N-terminal" evidence="10">
    <location>
        <begin position="1"/>
        <end position="101"/>
    </location>
</feature>
<dbReference type="PANTHER" id="PTHR12585:SF69">
    <property type="entry name" value="FI11703P"/>
    <property type="match status" value="1"/>
</dbReference>
<evidence type="ECO:0000256" key="6">
    <source>
        <dbReference type="ARBA" id="ARBA00023242"/>
    </source>
</evidence>
<dbReference type="Pfam" id="PF04825">
    <property type="entry name" value="Rad21_Rec8_N"/>
    <property type="match status" value="1"/>
</dbReference>
<evidence type="ECO:0000256" key="3">
    <source>
        <dbReference type="ARBA" id="ARBA00022618"/>
    </source>
</evidence>
<evidence type="ECO:0000256" key="8">
    <source>
        <dbReference type="SAM" id="MobiDB-lite"/>
    </source>
</evidence>
<keyword evidence="6" id="KW-0539">Nucleus</keyword>
<keyword evidence="4" id="KW-0498">Mitosis</keyword>
<dbReference type="GO" id="GO:0007062">
    <property type="term" value="P:sister chromatid cohesion"/>
    <property type="evidence" value="ECO:0007669"/>
    <property type="project" value="InterPro"/>
</dbReference>
<evidence type="ECO:0008006" key="12">
    <source>
        <dbReference type="Google" id="ProtNLM"/>
    </source>
</evidence>
<organism evidence="11">
    <name type="scientific">Manihot esculenta</name>
    <name type="common">Cassava</name>
    <name type="synonym">Jatropha manihot</name>
    <dbReference type="NCBI Taxonomy" id="3983"/>
    <lineage>
        <taxon>Eukaryota</taxon>
        <taxon>Viridiplantae</taxon>
        <taxon>Streptophyta</taxon>
        <taxon>Embryophyta</taxon>
        <taxon>Tracheophyta</taxon>
        <taxon>Spermatophyta</taxon>
        <taxon>Magnoliopsida</taxon>
        <taxon>eudicotyledons</taxon>
        <taxon>Gunneridae</taxon>
        <taxon>Pentapetalae</taxon>
        <taxon>rosids</taxon>
        <taxon>fabids</taxon>
        <taxon>Malpighiales</taxon>
        <taxon>Euphorbiaceae</taxon>
        <taxon>Crotonoideae</taxon>
        <taxon>Manihoteae</taxon>
        <taxon>Manihot</taxon>
    </lineage>
</organism>
<feature type="region of interest" description="Disordered" evidence="8">
    <location>
        <begin position="679"/>
        <end position="703"/>
    </location>
</feature>
<dbReference type="PANTHER" id="PTHR12585">
    <property type="entry name" value="SCC1 / RAD21 FAMILY MEMBER"/>
    <property type="match status" value="1"/>
</dbReference>
<feature type="domain" description="Rad21/Rec8-like protein C-terminal eukaryotic" evidence="9">
    <location>
        <begin position="1199"/>
        <end position="1245"/>
    </location>
</feature>
<gene>
    <name evidence="11" type="ORF">MANES_S013200</name>
</gene>
<evidence type="ECO:0000256" key="2">
    <source>
        <dbReference type="ARBA" id="ARBA00009870"/>
    </source>
</evidence>
<dbReference type="GO" id="GO:0005634">
    <property type="term" value="C:nucleus"/>
    <property type="evidence" value="ECO:0007669"/>
    <property type="project" value="UniProtKB-SubCell"/>
</dbReference>
<dbReference type="Pfam" id="PF04824">
    <property type="entry name" value="Rad21_Rec8"/>
    <property type="match status" value="1"/>
</dbReference>
<dbReference type="SUPFAM" id="SSF46785">
    <property type="entry name" value="Winged helix' DNA-binding domain"/>
    <property type="match status" value="1"/>
</dbReference>
<keyword evidence="5" id="KW-0159">Chromosome partition</keyword>
<feature type="region of interest" description="Disordered" evidence="8">
    <location>
        <begin position="790"/>
        <end position="828"/>
    </location>
</feature>
<dbReference type="EMBL" id="KV450452">
    <property type="protein sequence ID" value="OAY22296.1"/>
    <property type="molecule type" value="Genomic_DNA"/>
</dbReference>
<sequence>MFYSQFILAKKGPLGTIWIAAHLERKLRKNQVADTDIGVSVDSILFPEVPIALRLSSHLLLGVVRIYSRKVNYLFDDCSEALLKIKQAFRSTAVDLPPEESTAPYHSITLPETFDLDDFELPDNDIFQGNYVDHHVSTREQITLQDTMDGVVYSSSQFGLDERFGDGDASQVGLDLEEDLFLDKVAATGSGEVSENDASMPVEPIPHPKIDTSHEGMTESSEDIPLNGTREKMEGFSANLGGVDYAQAPSTPGLMEEPNVFSVKEGLVCEDHLEPEDQNLSECVRIGASENVATSDIHHRDDAMDFSLGGHFNSNSSVCMHAEDSSHPSGELEVNQTRMEGDSLSTKVIAEYDPVDGNVGVLDGFNKVEDANKVVLCNNEEPVPSIDGSGECDKSLGVRLRETDDVEITRNMEELHSNGKPFVSNPIHSRESPSAPNSVNIEGQGCQGLEEVMNDNVNNEPIATACTSVLRTCSSRLSEPDIASHDVGNSMVASDLQSVDTVPLSTELLEREEGFHASGTSTKVQVQECHKTDVVRSEENRISEATLSGEILADGGTQEDQLDKAISNDNQCEDLNSSLTSDLPAPEKLLFAPQRPLDRPHDLLVETPDKQVQEEGDESGAGTKISVRKRSLTESSLTVQSVNSVESFSMTKSTRTLDSIPDDDDLLSSILVGRRSSALKMKPTPPVPEVPPMKRARSSSRPSTLKRKVLMDDSMVLHGDTIRQQLTNTEDIRRMRKKAPCTCTEILMIQRQFLEEGIFSEPVLTGMLAELSDLHSEAFDLSRITVSENDDNNNASFEALDDEDSAKQNVNQHSGIEGSTEPGSCRNDLDGQFSETPIQNDNQQVEDHFGSYDIGNQEHVNFITDAADYRTSEHEHLGKISEMEIDKLDAEVADATNHSAQGFETPQREPLSGDIFEMTTGTLDQSDVMDKMIGSDDFMQMDASNMPSDKIDTQLVEEVASLRDMSKGRELDGIEFVDHSVGQIIANGTELRTEGIPLEENKAGVPTEVRDFHPEGCAPIDDNFSSVNVDQAMDEIGNDKHGVLCEIGGLVVSSGLIDDKDQVSNPDQISNPLCNEESKMDSVHLVGLGGDFKSTSMNGDTACEQAERQSIMDTENTQLDCVTTGDCGDFQDDAFANNTEFLNVDDDEIGEDYEEGMPNAEDTRVLDNSGWSSRTRAVAKYLQTLFDKEAGHGRKVLPMDSLLAGKTRKEASRMFFETLVLKTRDYVHVEQAKPFDNINIKPRAKLMKSDF</sequence>
<evidence type="ECO:0000256" key="1">
    <source>
        <dbReference type="ARBA" id="ARBA00004123"/>
    </source>
</evidence>
<comment type="subunit">
    <text evidence="7">Component of the cohesin complex.</text>
</comment>
<evidence type="ECO:0000259" key="10">
    <source>
        <dbReference type="Pfam" id="PF04825"/>
    </source>
</evidence>
<evidence type="ECO:0000256" key="5">
    <source>
        <dbReference type="ARBA" id="ARBA00022829"/>
    </source>
</evidence>
<comment type="similarity">
    <text evidence="2">Belongs to the rad21 family.</text>
</comment>
<dbReference type="CDD" id="cd21793">
    <property type="entry name" value="Rad21_Rec8_M_AtSYN1-like"/>
    <property type="match status" value="1"/>
</dbReference>
<keyword evidence="3" id="KW-0132">Cell division</keyword>
<dbReference type="GO" id="GO:0007059">
    <property type="term" value="P:chromosome segregation"/>
    <property type="evidence" value="ECO:0007669"/>
    <property type="project" value="UniProtKB-KW"/>
</dbReference>
<dbReference type="FunFam" id="1.10.10.580:FF:000002">
    <property type="entry name" value="Sister chromatid cohesion 1 protein 4"/>
    <property type="match status" value="1"/>
</dbReference>
<feature type="region of interest" description="Disordered" evidence="8">
    <location>
        <begin position="607"/>
        <end position="636"/>
    </location>
</feature>
<dbReference type="InterPro" id="IPR006909">
    <property type="entry name" value="Rad21/Rec8_C_eu"/>
</dbReference>
<evidence type="ECO:0000256" key="4">
    <source>
        <dbReference type="ARBA" id="ARBA00022776"/>
    </source>
</evidence>